<name>A0ABS5ET84_9PROT</name>
<keyword evidence="3 7" id="KW-0997">Cell inner membrane</keyword>
<comment type="subunit">
    <text evidence="7">The complex comprises the extracytoplasmic solute receptor protein and the two transmembrane proteins.</text>
</comment>
<evidence type="ECO:0000256" key="6">
    <source>
        <dbReference type="ARBA" id="ARBA00023136"/>
    </source>
</evidence>
<feature type="domain" description="TRAP C4-dicarboxylate transport system permease DctM subunit" evidence="8">
    <location>
        <begin position="7"/>
        <end position="416"/>
    </location>
</feature>
<keyword evidence="5 7" id="KW-1133">Transmembrane helix</keyword>
<organism evidence="9 10">
    <name type="scientific">Plastoroseomonas hellenica</name>
    <dbReference type="NCBI Taxonomy" id="2687306"/>
    <lineage>
        <taxon>Bacteria</taxon>
        <taxon>Pseudomonadati</taxon>
        <taxon>Pseudomonadota</taxon>
        <taxon>Alphaproteobacteria</taxon>
        <taxon>Acetobacterales</taxon>
        <taxon>Acetobacteraceae</taxon>
        <taxon>Plastoroseomonas</taxon>
    </lineage>
</organism>
<protein>
    <recommendedName>
        <fullName evidence="7">TRAP transporter large permease protein</fullName>
    </recommendedName>
</protein>
<dbReference type="RefSeq" id="WP_211851089.1">
    <property type="nucleotide sequence ID" value="NZ_JAAGBB010000003.1"/>
</dbReference>
<feature type="transmembrane region" description="Helical" evidence="7">
    <location>
        <begin position="134"/>
        <end position="161"/>
    </location>
</feature>
<dbReference type="PIRSF" id="PIRSF006066">
    <property type="entry name" value="HI0050"/>
    <property type="match status" value="1"/>
</dbReference>
<comment type="subcellular location">
    <subcellularLocation>
        <location evidence="1 7">Cell inner membrane</location>
        <topology evidence="1 7">Multi-pass membrane protein</topology>
    </subcellularLocation>
</comment>
<sequence length="427" mass="44609">MTGAILFLSFAILLLGGVPIAVALGLAGALAIWLADQSIMAMPTNVYSGIAKYPLIAIPMFVLVGSVFDRTGVALRLVRFATALVGAGRGALASVAVLVAMVIGGISGSGPATSAAVGQVVTKSMVADGYPRSFIAATVGAAAATDILIPPSIAFIIYAVLVPGVSVPAIFMAGMFPGILAGVAIIVPIILISLIKEFGGKSRQRDPLSIWTTFKEAFWGLMAPVVILGGMRIGAFTPTEAAVMAVVYGLFIGFAVYRTLTLRDLYEMLVEAGELSAVILMVVALASVFAWSASTLGIVQPVALWVVGLGLGEYGTIALLMIVLIIIGMFLDGVSTFLILLPVLIPIANAFHWDLTWFGVILTMKIAIGQFTPPMAVNLMVSCRIAGVSMESTIPWVVWMILAMFVALALVVAVPDIALWLPRVMGL</sequence>
<feature type="transmembrane region" description="Helical" evidence="7">
    <location>
        <begin position="216"/>
        <end position="235"/>
    </location>
</feature>
<feature type="transmembrane region" description="Helical" evidence="7">
    <location>
        <begin position="272"/>
        <end position="294"/>
    </location>
</feature>
<gene>
    <name evidence="9" type="ORF">GXW71_03960</name>
</gene>
<evidence type="ECO:0000256" key="2">
    <source>
        <dbReference type="ARBA" id="ARBA00022475"/>
    </source>
</evidence>
<keyword evidence="10" id="KW-1185">Reference proteome</keyword>
<keyword evidence="6 7" id="KW-0472">Membrane</keyword>
<keyword evidence="4 7" id="KW-0812">Transmembrane</keyword>
<feature type="transmembrane region" description="Helical" evidence="7">
    <location>
        <begin position="314"/>
        <end position="343"/>
    </location>
</feature>
<dbReference type="InterPro" id="IPR004681">
    <property type="entry name" value="TRAP_DctM"/>
</dbReference>
<feature type="transmembrane region" description="Helical" evidence="7">
    <location>
        <begin position="396"/>
        <end position="421"/>
    </location>
</feature>
<dbReference type="InterPro" id="IPR010656">
    <property type="entry name" value="DctM"/>
</dbReference>
<feature type="transmembrane region" description="Helical" evidence="7">
    <location>
        <begin position="241"/>
        <end position="260"/>
    </location>
</feature>
<proteinExistence type="inferred from homology"/>
<comment type="function">
    <text evidence="7">Part of the tripartite ATP-independent periplasmic (TRAP) transport system.</text>
</comment>
<keyword evidence="2" id="KW-1003">Cell membrane</keyword>
<dbReference type="EMBL" id="JAAGBB010000003">
    <property type="protein sequence ID" value="MBR0663506.1"/>
    <property type="molecule type" value="Genomic_DNA"/>
</dbReference>
<feature type="transmembrane region" description="Helical" evidence="7">
    <location>
        <begin position="167"/>
        <end position="195"/>
    </location>
</feature>
<evidence type="ECO:0000313" key="9">
    <source>
        <dbReference type="EMBL" id="MBR0663506.1"/>
    </source>
</evidence>
<dbReference type="PANTHER" id="PTHR33362">
    <property type="entry name" value="SIALIC ACID TRAP TRANSPORTER PERMEASE PROTEIN SIAT-RELATED"/>
    <property type="match status" value="1"/>
</dbReference>
<evidence type="ECO:0000256" key="7">
    <source>
        <dbReference type="RuleBase" id="RU369079"/>
    </source>
</evidence>
<feature type="transmembrane region" description="Helical" evidence="7">
    <location>
        <begin position="46"/>
        <end position="68"/>
    </location>
</feature>
<comment type="similarity">
    <text evidence="7">Belongs to the TRAP transporter large permease family.</text>
</comment>
<evidence type="ECO:0000256" key="1">
    <source>
        <dbReference type="ARBA" id="ARBA00004429"/>
    </source>
</evidence>
<keyword evidence="7" id="KW-0813">Transport</keyword>
<evidence type="ECO:0000256" key="5">
    <source>
        <dbReference type="ARBA" id="ARBA00022989"/>
    </source>
</evidence>
<dbReference type="Pfam" id="PF06808">
    <property type="entry name" value="DctM"/>
    <property type="match status" value="1"/>
</dbReference>
<feature type="transmembrane region" description="Helical" evidence="7">
    <location>
        <begin position="80"/>
        <end position="103"/>
    </location>
</feature>
<reference evidence="10" key="1">
    <citation type="journal article" date="2021" name="Syst. Appl. Microbiol.">
        <title>Roseomonas hellenica sp. nov., isolated from roots of wild-growing Alkanna tinctoria.</title>
        <authorList>
            <person name="Rat A."/>
            <person name="Naranjo H.D."/>
            <person name="Lebbe L."/>
            <person name="Cnockaert M."/>
            <person name="Krigas N."/>
            <person name="Grigoriadou K."/>
            <person name="Maloupa E."/>
            <person name="Willems A."/>
        </authorList>
    </citation>
    <scope>NUCLEOTIDE SEQUENCE [LARGE SCALE GENOMIC DNA]</scope>
    <source>
        <strain evidence="10">LMG 31523</strain>
    </source>
</reference>
<comment type="caution">
    <text evidence="9">The sequence shown here is derived from an EMBL/GenBank/DDBJ whole genome shotgun (WGS) entry which is preliminary data.</text>
</comment>
<dbReference type="Proteomes" id="UP001196870">
    <property type="component" value="Unassembled WGS sequence"/>
</dbReference>
<comment type="caution">
    <text evidence="7">Lacks conserved residue(s) required for the propagation of feature annotation.</text>
</comment>
<evidence type="ECO:0000256" key="4">
    <source>
        <dbReference type="ARBA" id="ARBA00022692"/>
    </source>
</evidence>
<dbReference type="NCBIfam" id="TIGR00786">
    <property type="entry name" value="dctM"/>
    <property type="match status" value="1"/>
</dbReference>
<accession>A0ABS5ET84</accession>
<evidence type="ECO:0000259" key="8">
    <source>
        <dbReference type="Pfam" id="PF06808"/>
    </source>
</evidence>
<evidence type="ECO:0000256" key="3">
    <source>
        <dbReference type="ARBA" id="ARBA00022519"/>
    </source>
</evidence>
<feature type="transmembrane region" description="Helical" evidence="7">
    <location>
        <begin position="6"/>
        <end position="34"/>
    </location>
</feature>
<evidence type="ECO:0000313" key="10">
    <source>
        <dbReference type="Proteomes" id="UP001196870"/>
    </source>
</evidence>